<sequence length="36" mass="3613">MRNQTIVCLPDSVAVDTLGADARGAASELRLGAIAG</sequence>
<accession>A0ABU1LW52</accession>
<proteinExistence type="predicted"/>
<dbReference type="EMBL" id="JAVDRP010000009">
    <property type="protein sequence ID" value="MDR6410984.1"/>
    <property type="molecule type" value="Genomic_DNA"/>
</dbReference>
<comment type="caution">
    <text evidence="1">The sequence shown here is derived from an EMBL/GenBank/DDBJ whole genome shotgun (WGS) entry which is preliminary data.</text>
</comment>
<evidence type="ECO:0000313" key="1">
    <source>
        <dbReference type="EMBL" id="MDR6410984.1"/>
    </source>
</evidence>
<gene>
    <name evidence="1" type="ORF">J2804_004412</name>
</gene>
<evidence type="ECO:0000313" key="2">
    <source>
        <dbReference type="Proteomes" id="UP001264340"/>
    </source>
</evidence>
<dbReference type="Proteomes" id="UP001264340">
    <property type="component" value="Unassembled WGS sequence"/>
</dbReference>
<keyword evidence="2" id="KW-1185">Reference proteome</keyword>
<name>A0ABU1LW52_9BURK</name>
<protein>
    <submittedName>
        <fullName evidence="1">Uncharacterized protein</fullName>
    </submittedName>
</protein>
<reference evidence="1 2" key="1">
    <citation type="submission" date="2023-07" db="EMBL/GenBank/DDBJ databases">
        <title>Sorghum-associated microbial communities from plants grown in Nebraska, USA.</title>
        <authorList>
            <person name="Schachtman D."/>
        </authorList>
    </citation>
    <scope>NUCLEOTIDE SEQUENCE [LARGE SCALE GENOMIC DNA]</scope>
    <source>
        <strain evidence="1 2">DS1316</strain>
    </source>
</reference>
<organism evidence="1 2">
    <name type="scientific">Paraburkholderia terricola</name>
    <dbReference type="NCBI Taxonomy" id="169427"/>
    <lineage>
        <taxon>Bacteria</taxon>
        <taxon>Pseudomonadati</taxon>
        <taxon>Pseudomonadota</taxon>
        <taxon>Betaproteobacteria</taxon>
        <taxon>Burkholderiales</taxon>
        <taxon>Burkholderiaceae</taxon>
        <taxon>Paraburkholderia</taxon>
    </lineage>
</organism>